<dbReference type="GO" id="GO:0042910">
    <property type="term" value="F:xenobiotic transmembrane transporter activity"/>
    <property type="evidence" value="ECO:0007669"/>
    <property type="project" value="InterPro"/>
</dbReference>
<dbReference type="PIRSF" id="PIRSF006603">
    <property type="entry name" value="DinF"/>
    <property type="match status" value="1"/>
</dbReference>
<evidence type="ECO:0000256" key="4">
    <source>
        <dbReference type="ARBA" id="ARBA00022692"/>
    </source>
</evidence>
<comment type="caution">
    <text evidence="8">The sequence shown here is derived from an EMBL/GenBank/DDBJ whole genome shotgun (WGS) entry which is preliminary data.</text>
</comment>
<name>K0WVQ9_9BACT</name>
<dbReference type="Proteomes" id="UP000006044">
    <property type="component" value="Unassembled WGS sequence"/>
</dbReference>
<dbReference type="STRING" id="742726.HMPREF9448_02049"/>
<dbReference type="GO" id="GO:0005886">
    <property type="term" value="C:plasma membrane"/>
    <property type="evidence" value="ECO:0007669"/>
    <property type="project" value="UniProtKB-SubCell"/>
</dbReference>
<gene>
    <name evidence="8" type="ORF">HMPREF9448_02049</name>
</gene>
<dbReference type="Pfam" id="PF01554">
    <property type="entry name" value="MatE"/>
    <property type="match status" value="2"/>
</dbReference>
<feature type="transmembrane region" description="Helical" evidence="7">
    <location>
        <begin position="335"/>
        <end position="357"/>
    </location>
</feature>
<evidence type="ECO:0000256" key="6">
    <source>
        <dbReference type="ARBA" id="ARBA00023136"/>
    </source>
</evidence>
<evidence type="ECO:0000256" key="3">
    <source>
        <dbReference type="ARBA" id="ARBA00022475"/>
    </source>
</evidence>
<dbReference type="PATRIC" id="fig|742726.3.peg.2144"/>
<dbReference type="AlphaFoldDB" id="K0WVQ9"/>
<feature type="transmembrane region" description="Helical" evidence="7">
    <location>
        <begin position="213"/>
        <end position="234"/>
    </location>
</feature>
<dbReference type="GO" id="GO:0015297">
    <property type="term" value="F:antiporter activity"/>
    <property type="evidence" value="ECO:0007669"/>
    <property type="project" value="InterPro"/>
</dbReference>
<keyword evidence="5 7" id="KW-1133">Transmembrane helix</keyword>
<keyword evidence="2" id="KW-0813">Transport</keyword>
<keyword evidence="9" id="KW-1185">Reference proteome</keyword>
<feature type="transmembrane region" description="Helical" evidence="7">
    <location>
        <begin position="187"/>
        <end position="207"/>
    </location>
</feature>
<proteinExistence type="predicted"/>
<feature type="transmembrane region" description="Helical" evidence="7">
    <location>
        <begin position="300"/>
        <end position="323"/>
    </location>
</feature>
<dbReference type="NCBIfam" id="TIGR00797">
    <property type="entry name" value="matE"/>
    <property type="match status" value="1"/>
</dbReference>
<dbReference type="InterPro" id="IPR052031">
    <property type="entry name" value="Membrane_Transporter-Flippase"/>
</dbReference>
<feature type="transmembrane region" description="Helical" evidence="7">
    <location>
        <begin position="432"/>
        <end position="456"/>
    </location>
</feature>
<feature type="transmembrane region" description="Helical" evidence="7">
    <location>
        <begin position="155"/>
        <end position="180"/>
    </location>
</feature>
<reference evidence="8 9" key="1">
    <citation type="submission" date="2012-08" db="EMBL/GenBank/DDBJ databases">
        <title>The Genome Sequence of Barnesiella intestinihominis YIT 11860.</title>
        <authorList>
            <consortium name="The Broad Institute Genome Sequencing Platform"/>
            <person name="Earl A."/>
            <person name="Ward D."/>
            <person name="Feldgarden M."/>
            <person name="Gevers D."/>
            <person name="Morotomi M."/>
            <person name="Walker B."/>
            <person name="Young S.K."/>
            <person name="Zeng Q."/>
            <person name="Gargeya S."/>
            <person name="Fitzgerald M."/>
            <person name="Haas B."/>
            <person name="Abouelleil A."/>
            <person name="Alvarado L."/>
            <person name="Arachchi H.M."/>
            <person name="Berlin A.M."/>
            <person name="Chapman S.B."/>
            <person name="Goldberg J."/>
            <person name="Griggs A."/>
            <person name="Gujja S."/>
            <person name="Hansen M."/>
            <person name="Howarth C."/>
            <person name="Imamovic A."/>
            <person name="Larimer J."/>
            <person name="McCowen C."/>
            <person name="Montmayeur A."/>
            <person name="Murphy C."/>
            <person name="Neiman D."/>
            <person name="Pearson M."/>
            <person name="Priest M."/>
            <person name="Roberts A."/>
            <person name="Saif S."/>
            <person name="Shea T."/>
            <person name="Sisk P."/>
            <person name="Sykes S."/>
            <person name="Wortman J."/>
            <person name="Nusbaum C."/>
            <person name="Birren B."/>
        </authorList>
    </citation>
    <scope>NUCLEOTIDE SEQUENCE [LARGE SCALE GENOMIC DNA]</scope>
    <source>
        <strain evidence="8 9">YIT 11860</strain>
    </source>
</reference>
<evidence type="ECO:0000256" key="7">
    <source>
        <dbReference type="SAM" id="Phobius"/>
    </source>
</evidence>
<dbReference type="HOGENOM" id="CLU_012893_5_0_10"/>
<feature type="transmembrane region" description="Helical" evidence="7">
    <location>
        <begin position="39"/>
        <end position="63"/>
    </location>
</feature>
<dbReference type="InterPro" id="IPR048279">
    <property type="entry name" value="MdtK-like"/>
</dbReference>
<dbReference type="CDD" id="cd13138">
    <property type="entry name" value="MATE_yoeA_like"/>
    <property type="match status" value="1"/>
</dbReference>
<accession>K0WVQ9</accession>
<dbReference type="PANTHER" id="PTHR43549">
    <property type="entry name" value="MULTIDRUG RESISTANCE PROTEIN YPNP-RELATED"/>
    <property type="match status" value="1"/>
</dbReference>
<dbReference type="PANTHER" id="PTHR43549:SF3">
    <property type="entry name" value="MULTIDRUG RESISTANCE PROTEIN YPNP-RELATED"/>
    <property type="match status" value="1"/>
</dbReference>
<feature type="transmembrane region" description="Helical" evidence="7">
    <location>
        <begin position="405"/>
        <end position="426"/>
    </location>
</feature>
<dbReference type="InterPro" id="IPR002528">
    <property type="entry name" value="MATE_fam"/>
</dbReference>
<keyword evidence="4 7" id="KW-0812">Transmembrane</keyword>
<evidence type="ECO:0000256" key="1">
    <source>
        <dbReference type="ARBA" id="ARBA00004651"/>
    </source>
</evidence>
<evidence type="ECO:0000256" key="2">
    <source>
        <dbReference type="ARBA" id="ARBA00022448"/>
    </source>
</evidence>
<comment type="subcellular location">
    <subcellularLocation>
        <location evidence="1">Cell membrane</location>
        <topology evidence="1">Multi-pass membrane protein</topology>
    </subcellularLocation>
</comment>
<feature type="transmembrane region" description="Helical" evidence="7">
    <location>
        <begin position="83"/>
        <end position="102"/>
    </location>
</feature>
<protein>
    <submittedName>
        <fullName evidence="8">MATE efflux family protein</fullName>
    </submittedName>
</protein>
<keyword evidence="3" id="KW-1003">Cell membrane</keyword>
<dbReference type="eggNOG" id="COG0534">
    <property type="taxonomic scope" value="Bacteria"/>
</dbReference>
<sequence length="470" mass="51136">MPDKMNGENHSLVRLFLKRGFMKELDLTKGSVLKTLLQFAVPFLIANLLQALYGGADLFVVGWFDDAASVAAVAIGSQVMQTITGIILGLTTGTTVVIAMATGAKNYRDVATSIGTSICLFASVGLFLTLIMVVFHNYIAVLMHTPVEAMRDAKHYLLICSIGIPFIMGYNVVCGILRGLGDSKTPLYFVALACVINIVFDVVLVGFCHLRAAGAAIATASSQGISFLTALWFLHKRGFHFPFSRRDIRLSPILSRRIFVLGAPIALQDALVNVSFLLITVIVNQMGVIASAALGVVEKIIVFAMLPPMAISSAVATITAQNYGAGLLLRMKRCLYSGIGMALIFGVSVCVYSQFLPDTLTGIFTKDPAVIAMASEYLRGYSIDCIIVSFVFCINSYFSGQGNSLFPMIHSIIATFVFRVPLSYLFGQIDSASLHLMGFAPPISTFVSLLICIWYIRRTNRKLEYKFRSL</sequence>
<keyword evidence="6 7" id="KW-0472">Membrane</keyword>
<evidence type="ECO:0000256" key="5">
    <source>
        <dbReference type="ARBA" id="ARBA00022989"/>
    </source>
</evidence>
<feature type="transmembrane region" description="Helical" evidence="7">
    <location>
        <begin position="377"/>
        <end position="398"/>
    </location>
</feature>
<evidence type="ECO:0000313" key="8">
    <source>
        <dbReference type="EMBL" id="EJZ63393.1"/>
    </source>
</evidence>
<dbReference type="EMBL" id="ADLE01000014">
    <property type="protein sequence ID" value="EJZ63393.1"/>
    <property type="molecule type" value="Genomic_DNA"/>
</dbReference>
<organism evidence="8 9">
    <name type="scientific">Barnesiella intestinihominis YIT 11860</name>
    <dbReference type="NCBI Taxonomy" id="742726"/>
    <lineage>
        <taxon>Bacteria</taxon>
        <taxon>Pseudomonadati</taxon>
        <taxon>Bacteroidota</taxon>
        <taxon>Bacteroidia</taxon>
        <taxon>Bacteroidales</taxon>
        <taxon>Barnesiellaceae</taxon>
        <taxon>Barnesiella</taxon>
    </lineage>
</organism>
<feature type="transmembrane region" description="Helical" evidence="7">
    <location>
        <begin position="114"/>
        <end position="135"/>
    </location>
</feature>
<evidence type="ECO:0000313" key="9">
    <source>
        <dbReference type="Proteomes" id="UP000006044"/>
    </source>
</evidence>